<accession>A0A9W7GQA6</accession>
<proteinExistence type="predicted"/>
<feature type="compositionally biased region" description="Basic and acidic residues" evidence="1">
    <location>
        <begin position="70"/>
        <end position="80"/>
    </location>
</feature>
<feature type="region of interest" description="Disordered" evidence="1">
    <location>
        <begin position="66"/>
        <end position="155"/>
    </location>
</feature>
<reference evidence="3" key="1">
    <citation type="journal article" date="2023" name="Commun. Biol.">
        <title>Genome analysis of Parmales, the sister group of diatoms, reveals the evolutionary specialization of diatoms from phago-mixotrophs to photoautotrophs.</title>
        <authorList>
            <person name="Ban H."/>
            <person name="Sato S."/>
            <person name="Yoshikawa S."/>
            <person name="Yamada K."/>
            <person name="Nakamura Y."/>
            <person name="Ichinomiya M."/>
            <person name="Sato N."/>
            <person name="Blanc-Mathieu R."/>
            <person name="Endo H."/>
            <person name="Kuwata A."/>
            <person name="Ogata H."/>
        </authorList>
    </citation>
    <scope>NUCLEOTIDE SEQUENCE [LARGE SCALE GENOMIC DNA]</scope>
</reference>
<dbReference type="InterPro" id="IPR050899">
    <property type="entry name" value="DDRGK_domain-containing"/>
</dbReference>
<evidence type="ECO:0000256" key="1">
    <source>
        <dbReference type="SAM" id="MobiDB-lite"/>
    </source>
</evidence>
<evidence type="ECO:0000313" key="2">
    <source>
        <dbReference type="EMBL" id="GMI48153.1"/>
    </source>
</evidence>
<dbReference type="Proteomes" id="UP001165065">
    <property type="component" value="Unassembled WGS sequence"/>
</dbReference>
<feature type="compositionally biased region" description="Basic residues" evidence="1">
    <location>
        <begin position="1705"/>
        <end position="1714"/>
    </location>
</feature>
<feature type="region of interest" description="Disordered" evidence="1">
    <location>
        <begin position="1676"/>
        <end position="1723"/>
    </location>
</feature>
<dbReference type="GO" id="GO:0044389">
    <property type="term" value="F:ubiquitin-like protein ligase binding"/>
    <property type="evidence" value="ECO:0007669"/>
    <property type="project" value="TreeGrafter"/>
</dbReference>
<name>A0A9W7GQA6_9STRA</name>
<gene>
    <name evidence="2" type="ORF">TrCOL_g12097</name>
</gene>
<feature type="compositionally biased region" description="Polar residues" evidence="1">
    <location>
        <begin position="85"/>
        <end position="107"/>
    </location>
</feature>
<protein>
    <submittedName>
        <fullName evidence="2">Uncharacterized protein</fullName>
    </submittedName>
</protein>
<keyword evidence="3" id="KW-1185">Reference proteome</keyword>
<organism evidence="2 3">
    <name type="scientific">Triparma columacea</name>
    <dbReference type="NCBI Taxonomy" id="722753"/>
    <lineage>
        <taxon>Eukaryota</taxon>
        <taxon>Sar</taxon>
        <taxon>Stramenopiles</taxon>
        <taxon>Ochrophyta</taxon>
        <taxon>Bolidophyceae</taxon>
        <taxon>Parmales</taxon>
        <taxon>Triparmaceae</taxon>
        <taxon>Triparma</taxon>
    </lineage>
</organism>
<dbReference type="OrthoDB" id="10462949at2759"/>
<dbReference type="PANTHER" id="PTHR48176:SF1">
    <property type="entry name" value="DDRGK DOMAIN-CONTAINING PROTEIN 1"/>
    <property type="match status" value="1"/>
</dbReference>
<comment type="caution">
    <text evidence="2">The sequence shown here is derived from an EMBL/GenBank/DDBJ whole genome shotgun (WGS) entry which is preliminary data.</text>
</comment>
<evidence type="ECO:0000313" key="3">
    <source>
        <dbReference type="Proteomes" id="UP001165065"/>
    </source>
</evidence>
<sequence>MSRSPPSRSASTLHPSDAAMIDGLPADLMTVIPNVSSSSALYEMSKLPRAQSGLVKAAIMKQVKRLDRRARKERERRKWAGGDNESVSTVGSEEARSQSFHAGQTSKVDSRVNSRRFSQTDTKKSASRRYSTKSWDFRSGDSSGEDDDGASSVRSLSTIESSAVSSFVNRDSAPPTTPRPSNAVTAYVRSHVDLSQGGLVIARKDSSMEEISQNLYALFINNAVLNPKGRRAINGRNRGLLSLLEHARVVKSSGQKRAELRAKQWNSRERRKAKGGRDMFRALRRACQGYLAMRFLQLKMGADMVKAVADMKERQEVERKERQKQWAKQSRDTAAMLLWNTCVKIGRRRMGKGWGALVGNVERWQVVGRLLLRLAKIKVMSAMGLWKIKTKTAKADDTLKQALDRKRLAGTKLIWGFAGKVMEKILKAGWVGLRGNMIRSRGLEKVVKMSTRQMMECGFKALTLNVTNTALKDLDKTTNHARELKSQLSVHLDNLRDHAASEIYGFFQRVAAHKVRRAFYVMLSQCEGAGELRWVLGKVVKAGRRRVVMEWFRKWEREARWRGRVLERRRKGCIEIIGIRRRQNLGEVRRAFYTLLSQCDGAVVLKKAFWKVLKTQTRKVSKDAWVEWRGFVEEERERERKWVQKEKAGVNLVGVLGREWKKSHLREGMKVWRLRISVDKEVERKERVKNVGAGMIGRVWKRGGMRLVGVYWERWARAIEGMKEKERKEKEREEAVERVVGRVVGRACSRGDRQMVVMGWNRMMGWTRRCSEHLLHLDRSLAADRLASLIKSGKLQRAWRSWIECCYLTRIRDVHGNYTYGNVKSTLLLARKVMERVVADRMREAWGRWRRNKTRWSRGNVLRRLVKGVLIGRLLWGWRSWGDWVRREARRERERGVVGRVLEGWKGRELVWGFKRWKGEVGTTKKREAEEAREREMREIKLENGMRVVRGKMKERAFGCMGWGFKRWKEEVESVKKREEEEEREREMNAMKLKRGMRVVRAKMNEMQFEGIGWAFNTWACALEETKKREEEEEREREMNALKLKRGMRVVRAKINEMQFEGIGWAFNTWAGALEETKKREEDEEREREMNALKLKRGMRVVRAKINEMQFEGIGWAFNTWACALEETKKREEEEERVRVGGAKALEGRTRRVKTVVRIRVLERYRREVGWGMRRWREWMVGREREDREREDRDRGRDRFLRRTGKKIWGDKIREGWKRWREGVEIVRKIEREEEEEERTRLDREGKVRAIIRGRLKLLYLHWLREGFRRWESGVLSLVRSDEFLAASRRKARMAVGLRVRQFERDGLVHGWVRWVRHTHGSLSAAAVTRGGSLEAEGRERAVRALVRGRLAKRRMGGMGRAWKAWLGHVGRERGEEARRRGWEVNVRRTVRRALMARYAEATGTGFGRWREFTDRAREGERREEEREEERGRREKMVRAIIRQRVYGREREMKERAMRRWREGAEQKARAEARAKENGRMRERALVRLGKVAGLRETGAVRRRWAAWVREAGRRRAREERESREGGVKRRAGRILGVSLGRYWRRRVRRALAVWAEGTKERRGAWGMRGRRGRRLSVEDVLDGGGRVKIEGSGKGGPGWAMWRVRGGAALALAAVAAAVAVGTAVALGWGGGGLGSSGGGLGRLENGDVGIGVGLSLGGMDGGVGGGVDVGYPSVIGNSTSDELGEDQGNFEETGGGGEEQEKKGRRKRKKRKGEKDVTTKEHFTMEEEDWVRIFKLA</sequence>
<dbReference type="EMBL" id="BRYA01000376">
    <property type="protein sequence ID" value="GMI48153.1"/>
    <property type="molecule type" value="Genomic_DNA"/>
</dbReference>
<dbReference type="PANTHER" id="PTHR48176">
    <property type="entry name" value="DDRGK DOMAIN-CONTAINING PROTEIN 1"/>
    <property type="match status" value="1"/>
</dbReference>